<dbReference type="OrthoDB" id="9215500at2759"/>
<dbReference type="GO" id="GO:0005737">
    <property type="term" value="C:cytoplasm"/>
    <property type="evidence" value="ECO:0007669"/>
    <property type="project" value="TreeGrafter"/>
</dbReference>
<comment type="cofactor">
    <cofactor evidence="2">
        <name>pyridoxal 5'-phosphate</name>
        <dbReference type="ChEBI" id="CHEBI:597326"/>
    </cofactor>
</comment>
<reference evidence="3" key="1">
    <citation type="submission" date="2018-11" db="EMBL/GenBank/DDBJ databases">
        <authorList>
            <consortium name="Pathogen Informatics"/>
        </authorList>
    </citation>
    <scope>NUCLEOTIDE SEQUENCE</scope>
</reference>
<dbReference type="InterPro" id="IPR000811">
    <property type="entry name" value="Glyco_trans_35"/>
</dbReference>
<dbReference type="AlphaFoldDB" id="A0A3S5BQR4"/>
<evidence type="ECO:0000256" key="2">
    <source>
        <dbReference type="RuleBase" id="RU000587"/>
    </source>
</evidence>
<dbReference type="PANTHER" id="PTHR11468">
    <property type="entry name" value="GLYCOGEN PHOSPHORYLASE"/>
    <property type="match status" value="1"/>
</dbReference>
<keyword evidence="2" id="KW-0328">Glycosyltransferase</keyword>
<proteinExistence type="inferred from homology"/>
<protein>
    <recommendedName>
        <fullName evidence="2">Alpha-1,4 glucan phosphorylase</fullName>
        <ecNumber evidence="2">2.4.1.1</ecNumber>
    </recommendedName>
</protein>
<dbReference type="PANTHER" id="PTHR11468:SF13">
    <property type="entry name" value="GLYCOGEN PHOSPHORYLASE"/>
    <property type="match status" value="1"/>
</dbReference>
<keyword evidence="2" id="KW-0808">Transferase</keyword>
<evidence type="ECO:0000313" key="3">
    <source>
        <dbReference type="EMBL" id="VEL13953.1"/>
    </source>
</evidence>
<comment type="catalytic activity">
    <reaction evidence="2">
        <text>[(1-&gt;4)-alpha-D-glucosyl](n) + phosphate = [(1-&gt;4)-alpha-D-glucosyl](n-1) + alpha-D-glucose 1-phosphate</text>
        <dbReference type="Rhea" id="RHEA:41732"/>
        <dbReference type="Rhea" id="RHEA-COMP:9584"/>
        <dbReference type="Rhea" id="RHEA-COMP:9586"/>
        <dbReference type="ChEBI" id="CHEBI:15444"/>
        <dbReference type="ChEBI" id="CHEBI:43474"/>
        <dbReference type="ChEBI" id="CHEBI:58601"/>
        <dbReference type="EC" id="2.4.1.1"/>
    </reaction>
</comment>
<dbReference type="GO" id="GO:0030170">
    <property type="term" value="F:pyridoxal phosphate binding"/>
    <property type="evidence" value="ECO:0007669"/>
    <property type="project" value="TreeGrafter"/>
</dbReference>
<dbReference type="GO" id="GO:0008184">
    <property type="term" value="F:glycogen phosphorylase activity"/>
    <property type="evidence" value="ECO:0007669"/>
    <property type="project" value="InterPro"/>
</dbReference>
<evidence type="ECO:0000256" key="1">
    <source>
        <dbReference type="ARBA" id="ARBA00006047"/>
    </source>
</evidence>
<dbReference type="Pfam" id="PF00343">
    <property type="entry name" value="Phosphorylase"/>
    <property type="match status" value="1"/>
</dbReference>
<name>A0A3S5BQR4_9PLAT</name>
<comment type="similarity">
    <text evidence="1 2">Belongs to the glycogen phosphorylase family.</text>
</comment>
<keyword evidence="2" id="KW-0663">Pyridoxal phosphate</keyword>
<dbReference type="SUPFAM" id="SSF53756">
    <property type="entry name" value="UDP-Glycosyltransferase/glycogen phosphorylase"/>
    <property type="match status" value="1"/>
</dbReference>
<comment type="caution">
    <text evidence="3">The sequence shown here is derived from an EMBL/GenBank/DDBJ whole genome shotgun (WGS) entry which is preliminary data.</text>
</comment>
<evidence type="ECO:0000313" key="4">
    <source>
        <dbReference type="Proteomes" id="UP000784294"/>
    </source>
</evidence>
<dbReference type="Gene3D" id="3.40.50.2000">
    <property type="entry name" value="Glycogen Phosphorylase B"/>
    <property type="match status" value="1"/>
</dbReference>
<dbReference type="Proteomes" id="UP000784294">
    <property type="component" value="Unassembled WGS sequence"/>
</dbReference>
<dbReference type="GO" id="GO:0005980">
    <property type="term" value="P:glycogen catabolic process"/>
    <property type="evidence" value="ECO:0007669"/>
    <property type="project" value="TreeGrafter"/>
</dbReference>
<gene>
    <name evidence="3" type="ORF">PXEA_LOCUS7393</name>
</gene>
<keyword evidence="4" id="KW-1185">Reference proteome</keyword>
<dbReference type="EMBL" id="CAAALY010019514">
    <property type="protein sequence ID" value="VEL13953.1"/>
    <property type="molecule type" value="Genomic_DNA"/>
</dbReference>
<keyword evidence="2" id="KW-0119">Carbohydrate metabolism</keyword>
<dbReference type="EC" id="2.4.1.1" evidence="2"/>
<sequence length="84" mass="10111">MNDTHPSLAIPELLRILVDLEGLPWEKAWDISYRTFAYTNHTILPEALERWPVTILHNILPRHLEIIYRINHEFLQVGFFIYER</sequence>
<organism evidence="3 4">
    <name type="scientific">Protopolystoma xenopodis</name>
    <dbReference type="NCBI Taxonomy" id="117903"/>
    <lineage>
        <taxon>Eukaryota</taxon>
        <taxon>Metazoa</taxon>
        <taxon>Spiralia</taxon>
        <taxon>Lophotrochozoa</taxon>
        <taxon>Platyhelminthes</taxon>
        <taxon>Monogenea</taxon>
        <taxon>Polyopisthocotylea</taxon>
        <taxon>Polystomatidea</taxon>
        <taxon>Polystomatidae</taxon>
        <taxon>Protopolystoma</taxon>
    </lineage>
</organism>
<accession>A0A3S5BQR4</accession>
<comment type="function">
    <text evidence="2">Allosteric enzyme that catalyzes the rate-limiting step in glycogen catabolism, the phosphorolytic cleavage of glycogen to produce glucose-1-phosphate, and plays a central role in maintaining cellular and organismal glucose homeostasis.</text>
</comment>